<dbReference type="InterPro" id="IPR009088">
    <property type="entry name" value="TFIIA_b-brl"/>
</dbReference>
<comment type="subcellular location">
    <subcellularLocation>
        <location evidence="1">Nucleus</location>
    </subcellularLocation>
</comment>
<evidence type="ECO:0000256" key="2">
    <source>
        <dbReference type="ARBA" id="ARBA00010059"/>
    </source>
</evidence>
<feature type="compositionally biased region" description="Acidic residues" evidence="5">
    <location>
        <begin position="142"/>
        <end position="155"/>
    </location>
</feature>
<dbReference type="GO" id="GO:0005672">
    <property type="term" value="C:transcription factor TFIIA complex"/>
    <property type="evidence" value="ECO:0007669"/>
    <property type="project" value="InterPro"/>
</dbReference>
<dbReference type="SUPFAM" id="SSF50784">
    <property type="entry name" value="Transcription factor IIA (TFIIA), beta-barrel domain"/>
    <property type="match status" value="1"/>
</dbReference>
<dbReference type="InterPro" id="IPR004855">
    <property type="entry name" value="TFIIA_asu/bsu"/>
</dbReference>
<dbReference type="Pfam" id="PF03153">
    <property type="entry name" value="TFIIA"/>
    <property type="match status" value="1"/>
</dbReference>
<proteinExistence type="inferred from homology"/>
<dbReference type="Gene3D" id="2.30.18.10">
    <property type="entry name" value="Transcription factor IIA (TFIIA), beta-barrel domain"/>
    <property type="match status" value="1"/>
</dbReference>
<evidence type="ECO:0000256" key="4">
    <source>
        <dbReference type="ARBA" id="ARBA00023242"/>
    </source>
</evidence>
<sequence length="308" mass="34502">MNPLPDFETLMINDSVIDDVIAKMSSVLEEATLQQLKQVWRSKMQKNLQVEPTDQVPNKDTETPDDTTKKDVKEEPVPLQQASDNVTNKSPKPIPVTGANPLGIKWALQEIELPPLQVRRTNRAIGHALQLDGGLAPIKEETSEEDDDEIEDELPQPEARGDDESLNSGDDPTGEDAVRDDAFESDNVIACQYNRVSHYCEKWKFEFQDGVMHLNGKDYVFKQMRGEANWFPGCFGSFTPPPPLFEDIDFHQCFTEPGEGQALEGGEYWKGDTQDETSGIGVSADDRHSSKAPPGVETLNWIVCRRQD</sequence>
<feature type="region of interest" description="Disordered" evidence="5">
    <location>
        <begin position="134"/>
        <end position="181"/>
    </location>
</feature>
<accession>A0A6P4J3Y9</accession>
<dbReference type="Proteomes" id="UP001652661">
    <property type="component" value="Chromosome X"/>
</dbReference>
<feature type="region of interest" description="Disordered" evidence="5">
    <location>
        <begin position="270"/>
        <end position="293"/>
    </location>
</feature>
<evidence type="ECO:0000256" key="3">
    <source>
        <dbReference type="ARBA" id="ARBA00023163"/>
    </source>
</evidence>
<feature type="compositionally biased region" description="Basic and acidic residues" evidence="5">
    <location>
        <begin position="57"/>
        <end position="76"/>
    </location>
</feature>
<feature type="region of interest" description="Disordered" evidence="5">
    <location>
        <begin position="47"/>
        <end position="95"/>
    </location>
</feature>
<dbReference type="OrthoDB" id="6275927at2759"/>
<keyword evidence="3" id="KW-0804">Transcription</keyword>
<dbReference type="PANTHER" id="PTHR12694:SF8">
    <property type="entry name" value="TRANSCRIPTION INITIATION FACTOR IIA SUBUNIT 1"/>
    <property type="match status" value="1"/>
</dbReference>
<evidence type="ECO:0000256" key="5">
    <source>
        <dbReference type="SAM" id="MobiDB-lite"/>
    </source>
</evidence>
<protein>
    <submittedName>
        <fullName evidence="7">Uncharacterized protein</fullName>
    </submittedName>
</protein>
<dbReference type="AlphaFoldDB" id="A0A6P4J3Y9"/>
<feature type="compositionally biased region" description="Polar residues" evidence="5">
    <location>
        <begin position="80"/>
        <end position="90"/>
    </location>
</feature>
<name>A0A6P4J3Y9_DROKI</name>
<evidence type="ECO:0000313" key="6">
    <source>
        <dbReference type="Proteomes" id="UP001652661"/>
    </source>
</evidence>
<comment type="similarity">
    <text evidence="2">Belongs to the TFIIA subunit 1 family.</text>
</comment>
<keyword evidence="6" id="KW-1185">Reference proteome</keyword>
<feature type="compositionally biased region" description="Polar residues" evidence="5">
    <location>
        <begin position="47"/>
        <end position="56"/>
    </location>
</feature>
<keyword evidence="4" id="KW-0539">Nucleus</keyword>
<dbReference type="PANTHER" id="PTHR12694">
    <property type="entry name" value="TRANSCRIPTION INITIATION FACTOR IIA SUBUNIT 1"/>
    <property type="match status" value="1"/>
</dbReference>
<evidence type="ECO:0000313" key="7">
    <source>
        <dbReference type="RefSeq" id="XP_017030056.1"/>
    </source>
</evidence>
<dbReference type="GeneID" id="108080001"/>
<reference evidence="7" key="1">
    <citation type="submission" date="2025-08" db="UniProtKB">
        <authorList>
            <consortium name="RefSeq"/>
        </authorList>
    </citation>
    <scope>IDENTIFICATION</scope>
    <source>
        <strain evidence="7">14028-0561.14</strain>
        <tissue evidence="7">Whole fly</tissue>
    </source>
</reference>
<dbReference type="RefSeq" id="XP_017030056.1">
    <property type="nucleotide sequence ID" value="XM_017174567.1"/>
</dbReference>
<gene>
    <name evidence="7" type="primary">LOC108080001</name>
</gene>
<evidence type="ECO:0000256" key="1">
    <source>
        <dbReference type="ARBA" id="ARBA00004123"/>
    </source>
</evidence>
<dbReference type="GO" id="GO:0006367">
    <property type="term" value="P:transcription initiation at RNA polymerase II promoter"/>
    <property type="evidence" value="ECO:0007669"/>
    <property type="project" value="InterPro"/>
</dbReference>
<organism evidence="6 7">
    <name type="scientific">Drosophila kikkawai</name>
    <name type="common">Fruit fly</name>
    <dbReference type="NCBI Taxonomy" id="30033"/>
    <lineage>
        <taxon>Eukaryota</taxon>
        <taxon>Metazoa</taxon>
        <taxon>Ecdysozoa</taxon>
        <taxon>Arthropoda</taxon>
        <taxon>Hexapoda</taxon>
        <taxon>Insecta</taxon>
        <taxon>Pterygota</taxon>
        <taxon>Neoptera</taxon>
        <taxon>Endopterygota</taxon>
        <taxon>Diptera</taxon>
        <taxon>Brachycera</taxon>
        <taxon>Muscomorpha</taxon>
        <taxon>Ephydroidea</taxon>
        <taxon>Drosophilidae</taxon>
        <taxon>Drosophila</taxon>
        <taxon>Sophophora</taxon>
    </lineage>
</organism>
<dbReference type="SMART" id="SM01371">
    <property type="entry name" value="TFIIA"/>
    <property type="match status" value="1"/>
</dbReference>